<dbReference type="PANTHER" id="PTHR42901">
    <property type="entry name" value="ALCOHOL DEHYDROGENASE"/>
    <property type="match status" value="1"/>
</dbReference>
<name>A0A395JVZ7_9GAMM</name>
<dbReference type="FunFam" id="3.40.50.720:FF:000047">
    <property type="entry name" value="NADP-dependent L-serine/L-allo-threonine dehydrogenase"/>
    <property type="match status" value="1"/>
</dbReference>
<evidence type="ECO:0000256" key="1">
    <source>
        <dbReference type="ARBA" id="ARBA00006484"/>
    </source>
</evidence>
<keyword evidence="2" id="KW-0560">Oxidoreductase</keyword>
<comment type="caution">
    <text evidence="4">The sequence shown here is derived from an EMBL/GenBank/DDBJ whole genome shotgun (WGS) entry which is preliminary data.</text>
</comment>
<dbReference type="PRINTS" id="PR00081">
    <property type="entry name" value="GDHRDH"/>
</dbReference>
<dbReference type="PRINTS" id="PR00080">
    <property type="entry name" value="SDRFAMILY"/>
</dbReference>
<dbReference type="InterPro" id="IPR002347">
    <property type="entry name" value="SDR_fam"/>
</dbReference>
<dbReference type="EMBL" id="QNRT01000001">
    <property type="protein sequence ID" value="RBP53738.1"/>
    <property type="molecule type" value="Genomic_DNA"/>
</dbReference>
<evidence type="ECO:0000256" key="3">
    <source>
        <dbReference type="RuleBase" id="RU000363"/>
    </source>
</evidence>
<organism evidence="4 5">
    <name type="scientific">Arenicella xantha</name>
    <dbReference type="NCBI Taxonomy" id="644221"/>
    <lineage>
        <taxon>Bacteria</taxon>
        <taxon>Pseudomonadati</taxon>
        <taxon>Pseudomonadota</taxon>
        <taxon>Gammaproteobacteria</taxon>
        <taxon>Arenicellales</taxon>
        <taxon>Arenicellaceae</taxon>
        <taxon>Arenicella</taxon>
    </lineage>
</organism>
<dbReference type="AlphaFoldDB" id="A0A395JVZ7"/>
<dbReference type="InterPro" id="IPR036291">
    <property type="entry name" value="NAD(P)-bd_dom_sf"/>
</dbReference>
<protein>
    <submittedName>
        <fullName evidence="4">3-hydroxy acid dehydrogenase/malonic semialdehyde reductase</fullName>
    </submittedName>
</protein>
<dbReference type="Pfam" id="PF00106">
    <property type="entry name" value="adh_short"/>
    <property type="match status" value="1"/>
</dbReference>
<reference evidence="4 5" key="1">
    <citation type="submission" date="2018-06" db="EMBL/GenBank/DDBJ databases">
        <title>Genomic Encyclopedia of Type Strains, Phase IV (KMG-IV): sequencing the most valuable type-strain genomes for metagenomic binning, comparative biology and taxonomic classification.</title>
        <authorList>
            <person name="Goeker M."/>
        </authorList>
    </citation>
    <scope>NUCLEOTIDE SEQUENCE [LARGE SCALE GENOMIC DNA]</scope>
    <source>
        <strain evidence="4 5">DSM 24032</strain>
    </source>
</reference>
<evidence type="ECO:0000313" key="5">
    <source>
        <dbReference type="Proteomes" id="UP000253083"/>
    </source>
</evidence>
<accession>A0A395JVZ7</accession>
<sequence length="252" mass="27151">MKSKTALITGASVGIGRATALILAEQGYQLILLARRLDKLQELQNELSVASHLIACDINDHEALDQALQNLPQAFKDIDVLVNNAGLALGLNPADTADWSDWQTMIQTNCVSLAYLTHQVLPAMVARNTGHVINLGSIAGNYAYRGGNAYGATKAFVAQFSKNLRADLLGKQIRVTNLVPGIIGNTEFSLVRFHGDKDSANAVYQDCQALTPEDIAETIRWVVSLPEHVNINEIELMPTCQASGGLAVSKSN</sequence>
<keyword evidence="5" id="KW-1185">Reference proteome</keyword>
<dbReference type="Proteomes" id="UP000253083">
    <property type="component" value="Unassembled WGS sequence"/>
</dbReference>
<dbReference type="InParanoid" id="A0A395JVZ7"/>
<dbReference type="RefSeq" id="WP_113953278.1">
    <property type="nucleotide sequence ID" value="NZ_QNRT01000001.1"/>
</dbReference>
<dbReference type="Gene3D" id="3.40.50.720">
    <property type="entry name" value="NAD(P)-binding Rossmann-like Domain"/>
    <property type="match status" value="1"/>
</dbReference>
<dbReference type="OrthoDB" id="9810734at2"/>
<dbReference type="FunCoup" id="A0A395JVZ7">
    <property type="interactions" value="425"/>
</dbReference>
<comment type="similarity">
    <text evidence="1 3">Belongs to the short-chain dehydrogenases/reductases (SDR) family.</text>
</comment>
<proteinExistence type="inferred from homology"/>
<dbReference type="PANTHER" id="PTHR42901:SF1">
    <property type="entry name" value="ALCOHOL DEHYDROGENASE"/>
    <property type="match status" value="1"/>
</dbReference>
<dbReference type="SUPFAM" id="SSF51735">
    <property type="entry name" value="NAD(P)-binding Rossmann-fold domains"/>
    <property type="match status" value="1"/>
</dbReference>
<dbReference type="PROSITE" id="PS00061">
    <property type="entry name" value="ADH_SHORT"/>
    <property type="match status" value="1"/>
</dbReference>
<dbReference type="GO" id="GO:0016616">
    <property type="term" value="F:oxidoreductase activity, acting on the CH-OH group of donors, NAD or NADP as acceptor"/>
    <property type="evidence" value="ECO:0007669"/>
    <property type="project" value="UniProtKB-ARBA"/>
</dbReference>
<gene>
    <name evidence="4" type="ORF">DFR28_1011127</name>
</gene>
<evidence type="ECO:0000256" key="2">
    <source>
        <dbReference type="ARBA" id="ARBA00023002"/>
    </source>
</evidence>
<dbReference type="InterPro" id="IPR020904">
    <property type="entry name" value="Sc_DH/Rdtase_CS"/>
</dbReference>
<evidence type="ECO:0000313" key="4">
    <source>
        <dbReference type="EMBL" id="RBP53738.1"/>
    </source>
</evidence>